<evidence type="ECO:0000313" key="2">
    <source>
        <dbReference type="EMBL" id="WAW14552.1"/>
    </source>
</evidence>
<feature type="transmembrane region" description="Helical" evidence="1">
    <location>
        <begin position="6"/>
        <end position="25"/>
    </location>
</feature>
<dbReference type="EMBL" id="CP114052">
    <property type="protein sequence ID" value="WAW14552.1"/>
    <property type="molecule type" value="Genomic_DNA"/>
</dbReference>
<proteinExistence type="predicted"/>
<evidence type="ECO:0000313" key="3">
    <source>
        <dbReference type="Proteomes" id="UP001164187"/>
    </source>
</evidence>
<feature type="transmembrane region" description="Helical" evidence="1">
    <location>
        <begin position="55"/>
        <end position="72"/>
    </location>
</feature>
<keyword evidence="1" id="KW-1133">Transmembrane helix</keyword>
<sequence>MGIIISYIFISVSAVILTILGILALNMRLPIEFIAFFSKSNYSIMEVKPFSKEHGIVWILSSMPLWISLFLIENYLNVAFITLLLTINIGIPLNILAYSKIRKKYSRESNIFGRKIYN</sequence>
<name>A0ABY7JRI1_9FIRM</name>
<reference evidence="2" key="1">
    <citation type="submission" date="2022-12" db="EMBL/GenBank/DDBJ databases">
        <title>Peptostreptococcus.</title>
        <authorList>
            <person name="Lee S.H."/>
        </authorList>
    </citation>
    <scope>NUCLEOTIDE SEQUENCE</scope>
    <source>
        <strain evidence="2">CBA3647</strain>
    </source>
</reference>
<accession>A0ABY7JRI1</accession>
<keyword evidence="3" id="KW-1185">Reference proteome</keyword>
<dbReference type="RefSeq" id="WP_269311249.1">
    <property type="nucleotide sequence ID" value="NZ_CP114052.1"/>
</dbReference>
<keyword evidence="1" id="KW-0812">Transmembrane</keyword>
<feature type="transmembrane region" description="Helical" evidence="1">
    <location>
        <begin position="78"/>
        <end position="98"/>
    </location>
</feature>
<dbReference type="Proteomes" id="UP001164187">
    <property type="component" value="Chromosome"/>
</dbReference>
<protein>
    <submittedName>
        <fullName evidence="2">Uncharacterized protein</fullName>
    </submittedName>
</protein>
<keyword evidence="1" id="KW-0472">Membrane</keyword>
<gene>
    <name evidence="2" type="ORF">O0R46_08095</name>
</gene>
<evidence type="ECO:0000256" key="1">
    <source>
        <dbReference type="SAM" id="Phobius"/>
    </source>
</evidence>
<organism evidence="2 3">
    <name type="scientific">Peptostreptococcus equinus</name>
    <dbReference type="NCBI Taxonomy" id="3003601"/>
    <lineage>
        <taxon>Bacteria</taxon>
        <taxon>Bacillati</taxon>
        <taxon>Bacillota</taxon>
        <taxon>Clostridia</taxon>
        <taxon>Peptostreptococcales</taxon>
        <taxon>Peptostreptococcaceae</taxon>
        <taxon>Peptostreptococcus</taxon>
    </lineage>
</organism>